<keyword evidence="2" id="KW-0158">Chromosome</keyword>
<dbReference type="InterPro" id="IPR007728">
    <property type="entry name" value="Pre-SET_dom"/>
</dbReference>
<dbReference type="Proteomes" id="UP001237642">
    <property type="component" value="Unassembled WGS sequence"/>
</dbReference>
<evidence type="ECO:0000259" key="11">
    <source>
        <dbReference type="PROSITE" id="PS50867"/>
    </source>
</evidence>
<keyword evidence="5" id="KW-0949">S-adenosyl-L-methionine</keyword>
<dbReference type="InterPro" id="IPR001214">
    <property type="entry name" value="SET_dom"/>
</dbReference>
<dbReference type="InterPro" id="IPR046341">
    <property type="entry name" value="SET_dom_sf"/>
</dbReference>
<dbReference type="AlphaFoldDB" id="A0AAD8JBQ4"/>
<sequence>MEEGSIPTFVDKSKVLSVKPLRTLRPLFVSSAQAPPLFSSSPSGPFPSGFTPFYPFSMNGESPESNEADEMDVDGVNGHTGSSRKRGPARQKKVAKKSVGSRNAGVSFTVNDGNGSIGNFIVRCSPFNKEDGNREMVEYVLMTFDAVRRRLSQVEEAKEAPNGSIKRPDLKAGNVLMSAGVRTNMRKRIGVAPGVEIGDIFFFRFEILLVGLHGQSMGGIDTLITRGGKGEHPLAVSIVSSGYYDDDTEDKDVLIYSGQGGNPISKDKQASDQKLEKGNLALERSLHQANEVRVIRGMKDPSNTSVKIYVYDGLYTIKESWLEKGKSGCSVFKYKLVRLPGQRSAFADWSSIQKWKAGLSSPVGLLSQDLSAGAEKITVSLVNDVDGRGPPSYFTYSTVLRYSKSFNLTNSSFGCNCHKACQPGDLNCSCIRNNGGDFPYATSGVLVSQKTLVHECSPTCPCFPNCKNRVSQTGLKLKMEVYKTTDKGWALRSWDPIRAGSFICEFAGEVVDSPTGMQGTGQEDDYIFDTSRVLDKSYKWNYEPTLLNEEIPDESAENDNIPSPLVISAKNVGNVARFMNHSCNPNVFWQLVQYEHNRDSFLHVAFFAMKHIPPLTELTYDYGISQFETRSKRKCLCGSEKCRGYFG</sequence>
<dbReference type="EMBL" id="JAUIZM010000001">
    <property type="protein sequence ID" value="KAK1401407.1"/>
    <property type="molecule type" value="Genomic_DNA"/>
</dbReference>
<keyword evidence="4" id="KW-0808">Transferase</keyword>
<dbReference type="GO" id="GO:0042054">
    <property type="term" value="F:histone methyltransferase activity"/>
    <property type="evidence" value="ECO:0007669"/>
    <property type="project" value="InterPro"/>
</dbReference>
<feature type="region of interest" description="Disordered" evidence="9">
    <location>
        <begin position="55"/>
        <end position="100"/>
    </location>
</feature>
<dbReference type="PROSITE" id="PS50280">
    <property type="entry name" value="SET"/>
    <property type="match status" value="1"/>
</dbReference>
<accession>A0AAD8JBQ4</accession>
<name>A0AAD8JBQ4_9APIA</name>
<evidence type="ECO:0000256" key="7">
    <source>
        <dbReference type="ARBA" id="ARBA00023242"/>
    </source>
</evidence>
<reference evidence="14" key="1">
    <citation type="submission" date="2023-02" db="EMBL/GenBank/DDBJ databases">
        <title>Genome of toxic invasive species Heracleum sosnowskyi carries increased number of genes despite the absence of recent whole-genome duplications.</title>
        <authorList>
            <person name="Schelkunov M."/>
            <person name="Shtratnikova V."/>
            <person name="Makarenko M."/>
            <person name="Klepikova A."/>
            <person name="Omelchenko D."/>
            <person name="Novikova G."/>
            <person name="Obukhova E."/>
            <person name="Bogdanov V."/>
            <person name="Penin A."/>
            <person name="Logacheva M."/>
        </authorList>
    </citation>
    <scope>NUCLEOTIDE SEQUENCE</scope>
    <source>
        <strain evidence="14">Hsosn_3</strain>
        <tissue evidence="14">Leaf</tissue>
    </source>
</reference>
<evidence type="ECO:0000256" key="1">
    <source>
        <dbReference type="ARBA" id="ARBA00004286"/>
    </source>
</evidence>
<organism evidence="14 15">
    <name type="scientific">Heracleum sosnowskyi</name>
    <dbReference type="NCBI Taxonomy" id="360622"/>
    <lineage>
        <taxon>Eukaryota</taxon>
        <taxon>Viridiplantae</taxon>
        <taxon>Streptophyta</taxon>
        <taxon>Embryophyta</taxon>
        <taxon>Tracheophyta</taxon>
        <taxon>Spermatophyta</taxon>
        <taxon>Magnoliopsida</taxon>
        <taxon>eudicotyledons</taxon>
        <taxon>Gunneridae</taxon>
        <taxon>Pentapetalae</taxon>
        <taxon>asterids</taxon>
        <taxon>campanulids</taxon>
        <taxon>Apiales</taxon>
        <taxon>Apiaceae</taxon>
        <taxon>Apioideae</taxon>
        <taxon>apioid superclade</taxon>
        <taxon>Tordylieae</taxon>
        <taxon>Tordyliinae</taxon>
        <taxon>Heracleum</taxon>
    </lineage>
</organism>
<keyword evidence="3" id="KW-0489">Methyltransferase</keyword>
<dbReference type="InterPro" id="IPR025794">
    <property type="entry name" value="H3-K9-MeTrfase_plant"/>
</dbReference>
<dbReference type="SMART" id="SM00466">
    <property type="entry name" value="SRA"/>
    <property type="match status" value="1"/>
</dbReference>
<evidence type="ECO:0000256" key="8">
    <source>
        <dbReference type="PROSITE-ProRule" id="PRU00358"/>
    </source>
</evidence>
<comment type="caution">
    <text evidence="14">The sequence shown here is derived from an EMBL/GenBank/DDBJ whole genome shotgun (WGS) entry which is preliminary data.</text>
</comment>
<reference evidence="14" key="2">
    <citation type="submission" date="2023-05" db="EMBL/GenBank/DDBJ databases">
        <authorList>
            <person name="Schelkunov M.I."/>
        </authorList>
    </citation>
    <scope>NUCLEOTIDE SEQUENCE</scope>
    <source>
        <strain evidence="14">Hsosn_3</strain>
        <tissue evidence="14">Leaf</tissue>
    </source>
</reference>
<dbReference type="PROSITE" id="PS50868">
    <property type="entry name" value="POST_SET"/>
    <property type="match status" value="1"/>
</dbReference>
<dbReference type="InterPro" id="IPR051357">
    <property type="entry name" value="H3K9_HMTase_SUVAR3-9"/>
</dbReference>
<dbReference type="InterPro" id="IPR003105">
    <property type="entry name" value="SRA_YDG"/>
</dbReference>
<feature type="domain" description="YDG" evidence="13">
    <location>
        <begin position="190"/>
        <end position="338"/>
    </location>
</feature>
<dbReference type="PROSITE" id="PS51015">
    <property type="entry name" value="YDG"/>
    <property type="match status" value="1"/>
</dbReference>
<dbReference type="PANTHER" id="PTHR45660">
    <property type="entry name" value="HISTONE-LYSINE N-METHYLTRANSFERASE SETMAR"/>
    <property type="match status" value="1"/>
</dbReference>
<feature type="domain" description="SET" evidence="10">
    <location>
        <begin position="477"/>
        <end position="623"/>
    </location>
</feature>
<gene>
    <name evidence="14" type="ORF">POM88_001012</name>
</gene>
<keyword evidence="6" id="KW-0156">Chromatin regulator</keyword>
<keyword evidence="7 8" id="KW-0539">Nucleus</keyword>
<protein>
    <submittedName>
        <fullName evidence="14">Histone-lysine N-methyltransferase, H3 lysine-9 specific SUVH1-like</fullName>
    </submittedName>
</protein>
<dbReference type="Pfam" id="PF00856">
    <property type="entry name" value="SET"/>
    <property type="match status" value="1"/>
</dbReference>
<dbReference type="InterPro" id="IPR015947">
    <property type="entry name" value="PUA-like_sf"/>
</dbReference>
<evidence type="ECO:0000256" key="6">
    <source>
        <dbReference type="ARBA" id="ARBA00022853"/>
    </source>
</evidence>
<dbReference type="GO" id="GO:0005634">
    <property type="term" value="C:nucleus"/>
    <property type="evidence" value="ECO:0007669"/>
    <property type="project" value="UniProtKB-SubCell"/>
</dbReference>
<dbReference type="Pfam" id="PF05033">
    <property type="entry name" value="Pre-SET"/>
    <property type="match status" value="1"/>
</dbReference>
<dbReference type="InterPro" id="IPR003616">
    <property type="entry name" value="Post-SET_dom"/>
</dbReference>
<feature type="domain" description="Pre-SET" evidence="11">
    <location>
        <begin position="413"/>
        <end position="474"/>
    </location>
</feature>
<evidence type="ECO:0000259" key="13">
    <source>
        <dbReference type="PROSITE" id="PS51015"/>
    </source>
</evidence>
<dbReference type="PROSITE" id="PS50867">
    <property type="entry name" value="PRE_SET"/>
    <property type="match status" value="1"/>
</dbReference>
<feature type="compositionally biased region" description="Basic residues" evidence="9">
    <location>
        <begin position="82"/>
        <end position="96"/>
    </location>
</feature>
<feature type="compositionally biased region" description="Acidic residues" evidence="9">
    <location>
        <begin position="64"/>
        <end position="73"/>
    </location>
</feature>
<keyword evidence="15" id="KW-1185">Reference proteome</keyword>
<evidence type="ECO:0000256" key="3">
    <source>
        <dbReference type="ARBA" id="ARBA00022603"/>
    </source>
</evidence>
<comment type="subcellular location">
    <subcellularLocation>
        <location evidence="1">Chromosome</location>
    </subcellularLocation>
    <subcellularLocation>
        <location evidence="8">Nucleus</location>
    </subcellularLocation>
</comment>
<dbReference type="InterPro" id="IPR036987">
    <property type="entry name" value="SRA-YDG_sf"/>
</dbReference>
<evidence type="ECO:0000259" key="10">
    <source>
        <dbReference type="PROSITE" id="PS50280"/>
    </source>
</evidence>
<feature type="domain" description="Post-SET" evidence="12">
    <location>
        <begin position="631"/>
        <end position="647"/>
    </location>
</feature>
<evidence type="ECO:0000313" key="14">
    <source>
        <dbReference type="EMBL" id="KAK1401407.1"/>
    </source>
</evidence>
<dbReference type="Pfam" id="PF02182">
    <property type="entry name" value="SAD_SRA"/>
    <property type="match status" value="1"/>
</dbReference>
<dbReference type="Gene3D" id="2.170.270.10">
    <property type="entry name" value="SET domain"/>
    <property type="match status" value="1"/>
</dbReference>
<dbReference type="PANTHER" id="PTHR45660:SF73">
    <property type="entry name" value="HISTONE-LYSINE N-METHYLTRANSFERASE, H3 LYSINE-9 SPECIFIC SUVH1"/>
    <property type="match status" value="1"/>
</dbReference>
<dbReference type="GO" id="GO:0005694">
    <property type="term" value="C:chromosome"/>
    <property type="evidence" value="ECO:0007669"/>
    <property type="project" value="UniProtKB-SubCell"/>
</dbReference>
<dbReference type="SUPFAM" id="SSF88697">
    <property type="entry name" value="PUA domain-like"/>
    <property type="match status" value="1"/>
</dbReference>
<dbReference type="PROSITE" id="PS51575">
    <property type="entry name" value="SAM_MT43_SUVAR39_2"/>
    <property type="match status" value="1"/>
</dbReference>
<proteinExistence type="predicted"/>
<dbReference type="GO" id="GO:0008270">
    <property type="term" value="F:zinc ion binding"/>
    <property type="evidence" value="ECO:0007669"/>
    <property type="project" value="InterPro"/>
</dbReference>
<evidence type="ECO:0000259" key="12">
    <source>
        <dbReference type="PROSITE" id="PS50868"/>
    </source>
</evidence>
<evidence type="ECO:0000313" key="15">
    <source>
        <dbReference type="Proteomes" id="UP001237642"/>
    </source>
</evidence>
<dbReference type="GO" id="GO:0003690">
    <property type="term" value="F:double-stranded DNA binding"/>
    <property type="evidence" value="ECO:0007669"/>
    <property type="project" value="TreeGrafter"/>
</dbReference>
<dbReference type="SMART" id="SM00317">
    <property type="entry name" value="SET"/>
    <property type="match status" value="1"/>
</dbReference>
<dbReference type="SMART" id="SM00468">
    <property type="entry name" value="PreSET"/>
    <property type="match status" value="1"/>
</dbReference>
<dbReference type="GO" id="GO:0032259">
    <property type="term" value="P:methylation"/>
    <property type="evidence" value="ECO:0007669"/>
    <property type="project" value="UniProtKB-KW"/>
</dbReference>
<evidence type="ECO:0000256" key="4">
    <source>
        <dbReference type="ARBA" id="ARBA00022679"/>
    </source>
</evidence>
<evidence type="ECO:0000256" key="5">
    <source>
        <dbReference type="ARBA" id="ARBA00022691"/>
    </source>
</evidence>
<evidence type="ECO:0000256" key="9">
    <source>
        <dbReference type="SAM" id="MobiDB-lite"/>
    </source>
</evidence>
<evidence type="ECO:0000256" key="2">
    <source>
        <dbReference type="ARBA" id="ARBA00022454"/>
    </source>
</evidence>
<dbReference type="Gene3D" id="2.30.280.10">
    <property type="entry name" value="SRA-YDG"/>
    <property type="match status" value="1"/>
</dbReference>
<dbReference type="FunFam" id="2.30.280.10:FF:000003">
    <property type="entry name" value="Histone-lysine N-methyltransferase, H3 lysine-9 specific SUVH5"/>
    <property type="match status" value="1"/>
</dbReference>
<dbReference type="SUPFAM" id="SSF82199">
    <property type="entry name" value="SET domain"/>
    <property type="match status" value="1"/>
</dbReference>